<proteinExistence type="predicted"/>
<reference evidence="1 2" key="1">
    <citation type="submission" date="2016-10" db="EMBL/GenBank/DDBJ databases">
        <authorList>
            <person name="de Groot N.N."/>
        </authorList>
    </citation>
    <scope>NUCLEOTIDE SEQUENCE [LARGE SCALE GENOMIC DNA]</scope>
    <source>
        <strain evidence="1 2">DSM 19981</strain>
    </source>
</reference>
<organism evidence="1 2">
    <name type="scientific">Falsiroseomonas stagni DSM 19981</name>
    <dbReference type="NCBI Taxonomy" id="1123062"/>
    <lineage>
        <taxon>Bacteria</taxon>
        <taxon>Pseudomonadati</taxon>
        <taxon>Pseudomonadota</taxon>
        <taxon>Alphaproteobacteria</taxon>
        <taxon>Acetobacterales</taxon>
        <taxon>Roseomonadaceae</taxon>
        <taxon>Falsiroseomonas</taxon>
    </lineage>
</organism>
<gene>
    <name evidence="1" type="ORF">SAMN02745775_104289</name>
</gene>
<sequence>MPAGERPAGLRVSFLPGGRDIGDVVFADGSLRPASVAAQARQAELGETDQVTLADFDAFAVIGVASFRAALNVYAACRGEAHAARGEGHQLVSDACFEAAVAGIVAARAPWWLAARLRTETKAPIAVMAAPMYAASVLRDARFGARFEGLRRDGDEAALAASMERAMRRLTHTDFSLIHQPAETLDSPATTKERFRSGKPVRAAAGRVAAPDVAHMNTAYGRIVLDRLFAFCAGVGGDNKA</sequence>
<dbReference type="AlphaFoldDB" id="A0A1I4AZS2"/>
<dbReference type="Proteomes" id="UP000199473">
    <property type="component" value="Unassembled WGS sequence"/>
</dbReference>
<accession>A0A1I4AZS2</accession>
<keyword evidence="2" id="KW-1185">Reference proteome</keyword>
<dbReference type="EMBL" id="FOSQ01000004">
    <property type="protein sequence ID" value="SFK61417.1"/>
    <property type="molecule type" value="Genomic_DNA"/>
</dbReference>
<evidence type="ECO:0000313" key="1">
    <source>
        <dbReference type="EMBL" id="SFK61417.1"/>
    </source>
</evidence>
<evidence type="ECO:0000313" key="2">
    <source>
        <dbReference type="Proteomes" id="UP000199473"/>
    </source>
</evidence>
<protein>
    <submittedName>
        <fullName evidence="1">Uncharacterized protein</fullName>
    </submittedName>
</protein>
<name>A0A1I4AZS2_9PROT</name>
<dbReference type="STRING" id="1123062.SAMN02745775_104289"/>